<keyword evidence="1" id="KW-0812">Transmembrane</keyword>
<organism evidence="2">
    <name type="scientific">Deinococcus sp. VB142</name>
    <dbReference type="NCBI Taxonomy" id="3112952"/>
    <lineage>
        <taxon>Bacteria</taxon>
        <taxon>Thermotogati</taxon>
        <taxon>Deinococcota</taxon>
        <taxon>Deinococci</taxon>
        <taxon>Deinococcales</taxon>
        <taxon>Deinococcaceae</taxon>
        <taxon>Deinococcus</taxon>
    </lineage>
</organism>
<evidence type="ECO:0008006" key="3">
    <source>
        <dbReference type="Google" id="ProtNLM"/>
    </source>
</evidence>
<evidence type="ECO:0000256" key="1">
    <source>
        <dbReference type="SAM" id="Phobius"/>
    </source>
</evidence>
<keyword evidence="1" id="KW-1133">Transmembrane helix</keyword>
<proteinExistence type="predicted"/>
<sequence length="119" mass="12810">MSRSSSSVWPLGLGFIAIGALHFLRPQFFDQIVPPGTPLPPRTATLLSGAAEIAGGVGLLYAPTRPAARWGLLALLAAVFPANIYMAQHPENFKVPRGVALARLPLQPLLAWWVYRAGR</sequence>
<dbReference type="AlphaFoldDB" id="A0AAU6Q0U8"/>
<accession>A0AAU6Q0U8</accession>
<feature type="transmembrane region" description="Helical" evidence="1">
    <location>
        <begin position="6"/>
        <end position="24"/>
    </location>
</feature>
<dbReference type="PANTHER" id="PTHR36974">
    <property type="entry name" value="MEMBRANE PROTEIN-RELATED"/>
    <property type="match status" value="1"/>
</dbReference>
<protein>
    <recommendedName>
        <fullName evidence="3">DoxX family membrane protein</fullName>
    </recommendedName>
</protein>
<gene>
    <name evidence="2" type="ORF">WDJ50_12265</name>
</gene>
<name>A0AAU6Q0U8_9DEIO</name>
<dbReference type="PANTHER" id="PTHR36974:SF1">
    <property type="entry name" value="DOXX FAMILY MEMBRANE PROTEIN"/>
    <property type="match status" value="1"/>
</dbReference>
<feature type="transmembrane region" description="Helical" evidence="1">
    <location>
        <begin position="44"/>
        <end position="62"/>
    </location>
</feature>
<dbReference type="EMBL" id="CP149782">
    <property type="protein sequence ID" value="WYF44170.1"/>
    <property type="molecule type" value="Genomic_DNA"/>
</dbReference>
<feature type="transmembrane region" description="Helical" evidence="1">
    <location>
        <begin position="68"/>
        <end position="86"/>
    </location>
</feature>
<dbReference type="RefSeq" id="WP_339095396.1">
    <property type="nucleotide sequence ID" value="NZ_CP149782.1"/>
</dbReference>
<evidence type="ECO:0000313" key="2">
    <source>
        <dbReference type="EMBL" id="WYF44170.1"/>
    </source>
</evidence>
<keyword evidence="1" id="KW-0472">Membrane</keyword>
<reference evidence="2" key="1">
    <citation type="submission" date="2024-03" db="EMBL/GenBank/DDBJ databases">
        <title>Deinococcus weizhi sp. nov., isolated from human skin.</title>
        <authorList>
            <person name="Wei Z."/>
            <person name="Tian F."/>
            <person name="Yang C."/>
            <person name="Xin L.T."/>
            <person name="Wen Z.J."/>
            <person name="Lan K.C."/>
            <person name="Yu L."/>
            <person name="Zhe W."/>
            <person name="Dan F.D."/>
            <person name="Jun W."/>
            <person name="Rui Z."/>
            <person name="Yong X.J."/>
            <person name="Ting Y."/>
            <person name="Wei X."/>
            <person name="Xu Z.G."/>
            <person name="Xin Z."/>
            <person name="Dong F.G."/>
            <person name="Ni X.M."/>
            <person name="Zheng M.G."/>
            <person name="Chun Y."/>
            <person name="Qian W.X."/>
        </authorList>
    </citation>
    <scope>NUCLEOTIDE SEQUENCE</scope>
    <source>
        <strain evidence="2">VB142</strain>
    </source>
</reference>